<evidence type="ECO:0000256" key="7">
    <source>
        <dbReference type="SAM" id="Phobius"/>
    </source>
</evidence>
<evidence type="ECO:0000256" key="6">
    <source>
        <dbReference type="ARBA" id="ARBA00023136"/>
    </source>
</evidence>
<sequence length="159" mass="17820">MHRQHLQWGAVLLIIWLGLTNSLHIQELIAGLIVVAVILWFTVPLTATPNADKPWSVLGLLRYLPVFLKALVLSNLDVTRRVLDPRLPIAPGIVRIRTELQQPYQRLLLANSITLTPGTVTLETADADLYVHWIDVRTTDPDAAGETIKGELERAIQRI</sequence>
<keyword evidence="6 7" id="KW-0472">Membrane</keyword>
<dbReference type="InterPro" id="IPR002758">
    <property type="entry name" value="Cation_antiport_E"/>
</dbReference>
<keyword evidence="9" id="KW-1185">Reference proteome</keyword>
<evidence type="ECO:0000313" key="8">
    <source>
        <dbReference type="EMBL" id="SDX66471.1"/>
    </source>
</evidence>
<name>A0A1H3DJA3_ALLWA</name>
<evidence type="ECO:0000256" key="2">
    <source>
        <dbReference type="ARBA" id="ARBA00006228"/>
    </source>
</evidence>
<dbReference type="PANTHER" id="PTHR34584">
    <property type="entry name" value="NA(+)/H(+) ANTIPORTER SUBUNIT E1"/>
    <property type="match status" value="1"/>
</dbReference>
<keyword evidence="3" id="KW-1003">Cell membrane</keyword>
<feature type="transmembrane region" description="Helical" evidence="7">
    <location>
        <begin position="6"/>
        <end position="23"/>
    </location>
</feature>
<comment type="subcellular location">
    <subcellularLocation>
        <location evidence="1">Cell membrane</location>
        <topology evidence="1">Multi-pass membrane protein</topology>
    </subcellularLocation>
</comment>
<reference evidence="9" key="1">
    <citation type="submission" date="2016-10" db="EMBL/GenBank/DDBJ databases">
        <authorList>
            <person name="Varghese N."/>
            <person name="Submissions S."/>
        </authorList>
    </citation>
    <scope>NUCLEOTIDE SEQUENCE [LARGE SCALE GENOMIC DNA]</scope>
    <source>
        <strain evidence="9">DSM 173</strain>
    </source>
</reference>
<dbReference type="GO" id="GO:0008324">
    <property type="term" value="F:monoatomic cation transmembrane transporter activity"/>
    <property type="evidence" value="ECO:0007669"/>
    <property type="project" value="InterPro"/>
</dbReference>
<keyword evidence="4 7" id="KW-0812">Transmembrane</keyword>
<comment type="similarity">
    <text evidence="2">Belongs to the CPA3 antiporters (TC 2.A.63) subunit E family.</text>
</comment>
<dbReference type="RefSeq" id="WP_091332556.1">
    <property type="nucleotide sequence ID" value="NZ_FNOW01000009.1"/>
</dbReference>
<dbReference type="Proteomes" id="UP000198672">
    <property type="component" value="Unassembled WGS sequence"/>
</dbReference>
<dbReference type="PANTHER" id="PTHR34584:SF1">
    <property type="entry name" value="NA(+)_H(+) ANTIPORTER SUBUNIT E1"/>
    <property type="match status" value="1"/>
</dbReference>
<dbReference type="AlphaFoldDB" id="A0A1H3DJA3"/>
<evidence type="ECO:0000313" key="9">
    <source>
        <dbReference type="Proteomes" id="UP000198672"/>
    </source>
</evidence>
<feature type="transmembrane region" description="Helical" evidence="7">
    <location>
        <begin position="28"/>
        <end position="48"/>
    </location>
</feature>
<organism evidence="8 9">
    <name type="scientific">Allochromatium warmingii</name>
    <name type="common">Chromatium warmingii</name>
    <dbReference type="NCBI Taxonomy" id="61595"/>
    <lineage>
        <taxon>Bacteria</taxon>
        <taxon>Pseudomonadati</taxon>
        <taxon>Pseudomonadota</taxon>
        <taxon>Gammaproteobacteria</taxon>
        <taxon>Chromatiales</taxon>
        <taxon>Chromatiaceae</taxon>
        <taxon>Allochromatium</taxon>
    </lineage>
</organism>
<dbReference type="EMBL" id="FNOW01000009">
    <property type="protein sequence ID" value="SDX66471.1"/>
    <property type="molecule type" value="Genomic_DNA"/>
</dbReference>
<dbReference type="GO" id="GO:0005886">
    <property type="term" value="C:plasma membrane"/>
    <property type="evidence" value="ECO:0007669"/>
    <property type="project" value="UniProtKB-SubCell"/>
</dbReference>
<keyword evidence="5 7" id="KW-1133">Transmembrane helix</keyword>
<protein>
    <submittedName>
        <fullName evidence="8">Multicomponent Na+:H+ antiporter subunit E</fullName>
    </submittedName>
</protein>
<evidence type="ECO:0000256" key="1">
    <source>
        <dbReference type="ARBA" id="ARBA00004651"/>
    </source>
</evidence>
<accession>A0A1H3DJA3</accession>
<feature type="transmembrane region" description="Helical" evidence="7">
    <location>
        <begin position="60"/>
        <end position="78"/>
    </location>
</feature>
<dbReference type="Pfam" id="PF01899">
    <property type="entry name" value="MNHE"/>
    <property type="match status" value="1"/>
</dbReference>
<gene>
    <name evidence="8" type="ORF">SAMN05421644_1099</name>
</gene>
<evidence type="ECO:0000256" key="4">
    <source>
        <dbReference type="ARBA" id="ARBA00022692"/>
    </source>
</evidence>
<dbReference type="OrthoDB" id="9807187at2"/>
<proteinExistence type="inferred from homology"/>
<dbReference type="STRING" id="61595.SAMN05421644_1099"/>
<evidence type="ECO:0000256" key="5">
    <source>
        <dbReference type="ARBA" id="ARBA00022989"/>
    </source>
</evidence>
<dbReference type="PIRSF" id="PIRSF019239">
    <property type="entry name" value="MrpE"/>
    <property type="match status" value="1"/>
</dbReference>
<evidence type="ECO:0000256" key="3">
    <source>
        <dbReference type="ARBA" id="ARBA00022475"/>
    </source>
</evidence>